<dbReference type="InterPro" id="IPR036388">
    <property type="entry name" value="WH-like_DNA-bd_sf"/>
</dbReference>
<evidence type="ECO:0000256" key="2">
    <source>
        <dbReference type="ARBA" id="ARBA00023125"/>
    </source>
</evidence>
<dbReference type="InterPro" id="IPR036390">
    <property type="entry name" value="WH_DNA-bd_sf"/>
</dbReference>
<protein>
    <submittedName>
        <fullName evidence="5">MarR family transcriptional regulator</fullName>
    </submittedName>
</protein>
<dbReference type="AlphaFoldDB" id="A0A6I6EPL2"/>
<dbReference type="PANTHER" id="PTHR42756:SF2">
    <property type="entry name" value="MARR FAMILY REGULATORY PROTEIN"/>
    <property type="match status" value="1"/>
</dbReference>
<dbReference type="InterPro" id="IPR023187">
    <property type="entry name" value="Tscrpt_reg_MarR-type_CS"/>
</dbReference>
<dbReference type="EMBL" id="CP046522">
    <property type="protein sequence ID" value="QGU94020.1"/>
    <property type="molecule type" value="Genomic_DNA"/>
</dbReference>
<keyword evidence="6" id="KW-1185">Reference proteome</keyword>
<evidence type="ECO:0000313" key="5">
    <source>
        <dbReference type="EMBL" id="QGU94020.1"/>
    </source>
</evidence>
<dbReference type="Proteomes" id="UP000422764">
    <property type="component" value="Chromosome"/>
</dbReference>
<dbReference type="PROSITE" id="PS01117">
    <property type="entry name" value="HTH_MARR_1"/>
    <property type="match status" value="1"/>
</dbReference>
<reference evidence="5 6" key="1">
    <citation type="submission" date="2019-12" db="EMBL/GenBank/DDBJ databases">
        <title>Genome sequenceing of Clostridium bovifaecis.</title>
        <authorList>
            <person name="Yao Y."/>
        </authorList>
    </citation>
    <scope>NUCLEOTIDE SEQUENCE [LARGE SCALE GENOMIC DNA]</scope>
    <source>
        <strain evidence="5 6">BXX</strain>
    </source>
</reference>
<name>A0A6I6EPL2_9CLOT</name>
<dbReference type="InterPro" id="IPR000835">
    <property type="entry name" value="HTH_MarR-typ"/>
</dbReference>
<gene>
    <name evidence="5" type="ORF">GOM49_01710</name>
</gene>
<dbReference type="SMART" id="SM00347">
    <property type="entry name" value="HTH_MARR"/>
    <property type="match status" value="1"/>
</dbReference>
<feature type="domain" description="HTH marR-type" evidence="4">
    <location>
        <begin position="1"/>
        <end position="139"/>
    </location>
</feature>
<dbReference type="PROSITE" id="PS50995">
    <property type="entry name" value="HTH_MARR_2"/>
    <property type="match status" value="1"/>
</dbReference>
<evidence type="ECO:0000313" key="6">
    <source>
        <dbReference type="Proteomes" id="UP000422764"/>
    </source>
</evidence>
<evidence type="ECO:0000256" key="1">
    <source>
        <dbReference type="ARBA" id="ARBA00023015"/>
    </source>
</evidence>
<sequence>MDLKENNASIGKWISILHRYAQCYISKELKEYNIGSGQYPFLAVLLREDGISQEELSCRLHIDKGTTARAIKKLEIEEYIVRKVDEKDKRAYKIYITEKALKVKPALFEALKNWTDILATGFIQKEKEEVIEILEKMASNAALYMMNEHQ</sequence>
<dbReference type="GO" id="GO:0003677">
    <property type="term" value="F:DNA binding"/>
    <property type="evidence" value="ECO:0007669"/>
    <property type="project" value="UniProtKB-KW"/>
</dbReference>
<accession>A0A6I6EPL2</accession>
<evidence type="ECO:0000256" key="3">
    <source>
        <dbReference type="ARBA" id="ARBA00023163"/>
    </source>
</evidence>
<dbReference type="PRINTS" id="PR00598">
    <property type="entry name" value="HTHMARR"/>
</dbReference>
<dbReference type="Gene3D" id="1.10.10.10">
    <property type="entry name" value="Winged helix-like DNA-binding domain superfamily/Winged helix DNA-binding domain"/>
    <property type="match status" value="1"/>
</dbReference>
<organism evidence="5 6">
    <name type="scientific">Clostridium bovifaecis</name>
    <dbReference type="NCBI Taxonomy" id="2184719"/>
    <lineage>
        <taxon>Bacteria</taxon>
        <taxon>Bacillati</taxon>
        <taxon>Bacillota</taxon>
        <taxon>Clostridia</taxon>
        <taxon>Eubacteriales</taxon>
        <taxon>Clostridiaceae</taxon>
        <taxon>Clostridium</taxon>
    </lineage>
</organism>
<evidence type="ECO:0000259" key="4">
    <source>
        <dbReference type="PROSITE" id="PS50995"/>
    </source>
</evidence>
<keyword evidence="3" id="KW-0804">Transcription</keyword>
<dbReference type="PANTHER" id="PTHR42756">
    <property type="entry name" value="TRANSCRIPTIONAL REGULATOR, MARR"/>
    <property type="match status" value="1"/>
</dbReference>
<keyword evidence="1" id="KW-0805">Transcription regulation</keyword>
<dbReference type="SUPFAM" id="SSF46785">
    <property type="entry name" value="Winged helix' DNA-binding domain"/>
    <property type="match status" value="1"/>
</dbReference>
<proteinExistence type="predicted"/>
<dbReference type="GO" id="GO:0003700">
    <property type="term" value="F:DNA-binding transcription factor activity"/>
    <property type="evidence" value="ECO:0007669"/>
    <property type="project" value="InterPro"/>
</dbReference>
<dbReference type="Pfam" id="PF01047">
    <property type="entry name" value="MarR"/>
    <property type="match status" value="1"/>
</dbReference>
<keyword evidence="2" id="KW-0238">DNA-binding</keyword>